<comment type="caution">
    <text evidence="1">The sequence shown here is derived from an EMBL/GenBank/DDBJ whole genome shotgun (WGS) entry which is preliminary data.</text>
</comment>
<sequence length="126" mass="13702">MEIPITGFVHCSGNSDGQHSHKLYITSWNGRPVHVHSFSGVTSFDVGHAHKYAGVTEPAPSGVPHVHEYITETTFNDGHTHLIRGTTGNAIPLPGGDHFHYFEGITTVNGRIPHAHAYQGRTGKED</sequence>
<dbReference type="RefSeq" id="WP_114496048.1">
    <property type="nucleotide sequence ID" value="NZ_QPJW01000002.1"/>
</dbReference>
<dbReference type="InterPro" id="IPR024307">
    <property type="entry name" value="YmaF"/>
</dbReference>
<dbReference type="OrthoDB" id="1682334at2"/>
<name>A0A369BLM6_9BACL</name>
<keyword evidence="2" id="KW-1185">Reference proteome</keyword>
<organism evidence="1 2">
    <name type="scientific">Fontibacillus phaseoli</name>
    <dbReference type="NCBI Taxonomy" id="1416533"/>
    <lineage>
        <taxon>Bacteria</taxon>
        <taxon>Bacillati</taxon>
        <taxon>Bacillota</taxon>
        <taxon>Bacilli</taxon>
        <taxon>Bacillales</taxon>
        <taxon>Paenibacillaceae</taxon>
        <taxon>Fontibacillus</taxon>
    </lineage>
</organism>
<evidence type="ECO:0000313" key="1">
    <source>
        <dbReference type="EMBL" id="RCX21496.1"/>
    </source>
</evidence>
<gene>
    <name evidence="1" type="ORF">DFP94_102249</name>
</gene>
<dbReference type="Proteomes" id="UP000253090">
    <property type="component" value="Unassembled WGS sequence"/>
</dbReference>
<accession>A0A369BLM6</accession>
<evidence type="ECO:0000313" key="2">
    <source>
        <dbReference type="Proteomes" id="UP000253090"/>
    </source>
</evidence>
<dbReference type="EMBL" id="QPJW01000002">
    <property type="protein sequence ID" value="RCX21496.1"/>
    <property type="molecule type" value="Genomic_DNA"/>
</dbReference>
<dbReference type="AlphaFoldDB" id="A0A369BLM6"/>
<protein>
    <submittedName>
        <fullName evidence="1">YmaF-like protein</fullName>
    </submittedName>
</protein>
<reference evidence="1 2" key="1">
    <citation type="submission" date="2018-07" db="EMBL/GenBank/DDBJ databases">
        <title>Genomic Encyclopedia of Type Strains, Phase III (KMG-III): the genomes of soil and plant-associated and newly described type strains.</title>
        <authorList>
            <person name="Whitman W."/>
        </authorList>
    </citation>
    <scope>NUCLEOTIDE SEQUENCE [LARGE SCALE GENOMIC DNA]</scope>
    <source>
        <strain evidence="1 2">CECT 8333</strain>
    </source>
</reference>
<proteinExistence type="predicted"/>
<dbReference type="Pfam" id="PF12788">
    <property type="entry name" value="YmaF"/>
    <property type="match status" value="1"/>
</dbReference>